<feature type="transmembrane region" description="Helical" evidence="1">
    <location>
        <begin position="6"/>
        <end position="26"/>
    </location>
</feature>
<dbReference type="AlphaFoldDB" id="A0A1V2DRU3"/>
<protein>
    <submittedName>
        <fullName evidence="2">Uncharacterized protein</fullName>
    </submittedName>
</protein>
<proteinExistence type="predicted"/>
<sequence length="63" mass="6914">MDGSTLRAPLYTALGYLIPLAIATAVMRPPWLKGKAGEAVVNLATTFKNHRQHVAYRKHVLAN</sequence>
<evidence type="ECO:0000256" key="1">
    <source>
        <dbReference type="SAM" id="Phobius"/>
    </source>
</evidence>
<organism evidence="2 3">
    <name type="scientific">Marinobacter lutaoensis</name>
    <dbReference type="NCBI Taxonomy" id="135739"/>
    <lineage>
        <taxon>Bacteria</taxon>
        <taxon>Pseudomonadati</taxon>
        <taxon>Pseudomonadota</taxon>
        <taxon>Gammaproteobacteria</taxon>
        <taxon>Pseudomonadales</taxon>
        <taxon>Marinobacteraceae</taxon>
        <taxon>Marinobacter</taxon>
    </lineage>
</organism>
<dbReference type="Proteomes" id="UP000189339">
    <property type="component" value="Unassembled WGS sequence"/>
</dbReference>
<dbReference type="EMBL" id="MSCW01000007">
    <property type="protein sequence ID" value="ONF43061.1"/>
    <property type="molecule type" value="Genomic_DNA"/>
</dbReference>
<reference evidence="2 3" key="1">
    <citation type="submission" date="2016-12" db="EMBL/GenBank/DDBJ databases">
        <title>Marinobacter lutaoensis whole genome sequencing.</title>
        <authorList>
            <person name="Verma A."/>
            <person name="Krishnamurthi S."/>
        </authorList>
    </citation>
    <scope>NUCLEOTIDE SEQUENCE [LARGE SCALE GENOMIC DNA]</scope>
    <source>
        <strain evidence="2 3">T5054</strain>
    </source>
</reference>
<gene>
    <name evidence="2" type="ORF">BTO32_10205</name>
</gene>
<comment type="caution">
    <text evidence="2">The sequence shown here is derived from an EMBL/GenBank/DDBJ whole genome shotgun (WGS) entry which is preliminary data.</text>
</comment>
<keyword evidence="1" id="KW-1133">Transmembrane helix</keyword>
<name>A0A1V2DRU3_9GAMM</name>
<keyword evidence="1" id="KW-0472">Membrane</keyword>
<evidence type="ECO:0000313" key="3">
    <source>
        <dbReference type="Proteomes" id="UP000189339"/>
    </source>
</evidence>
<accession>A0A1V2DRU3</accession>
<keyword evidence="1" id="KW-0812">Transmembrane</keyword>
<keyword evidence="3" id="KW-1185">Reference proteome</keyword>
<evidence type="ECO:0000313" key="2">
    <source>
        <dbReference type="EMBL" id="ONF43061.1"/>
    </source>
</evidence>